<dbReference type="InterPro" id="IPR049052">
    <property type="entry name" value="nSTAND1"/>
</dbReference>
<evidence type="ECO:0000259" key="5">
    <source>
        <dbReference type="Pfam" id="PF20703"/>
    </source>
</evidence>
<dbReference type="PROSITE" id="PS50082">
    <property type="entry name" value="WD_REPEATS_2"/>
    <property type="match status" value="14"/>
</dbReference>
<dbReference type="HOGENOM" id="CLU_002352_0_1_3"/>
<dbReference type="InterPro" id="IPR020472">
    <property type="entry name" value="WD40_PAC1"/>
</dbReference>
<dbReference type="PANTHER" id="PTHR44129">
    <property type="entry name" value="WD REPEAT-CONTAINING PROTEIN POP1"/>
    <property type="match status" value="1"/>
</dbReference>
<dbReference type="eggNOG" id="COG2319">
    <property type="taxonomic scope" value="Bacteria"/>
</dbReference>
<evidence type="ECO:0000256" key="3">
    <source>
        <dbReference type="PROSITE-ProRule" id="PRU00221"/>
    </source>
</evidence>
<dbReference type="Gene3D" id="2.130.10.10">
    <property type="entry name" value="YVTN repeat-like/Quinoprotein amine dehydrogenase"/>
    <property type="match status" value="7"/>
</dbReference>
<feature type="transmembrane region" description="Helical" evidence="4">
    <location>
        <begin position="555"/>
        <end position="576"/>
    </location>
</feature>
<feature type="repeat" description="WD" evidence="3">
    <location>
        <begin position="1144"/>
        <end position="1176"/>
    </location>
</feature>
<feature type="repeat" description="WD" evidence="3">
    <location>
        <begin position="1102"/>
        <end position="1143"/>
    </location>
</feature>
<feature type="domain" description="EML-like second beta-propeller" evidence="6">
    <location>
        <begin position="987"/>
        <end position="1140"/>
    </location>
</feature>
<dbReference type="InterPro" id="IPR018391">
    <property type="entry name" value="PQQ_b-propeller_rpt"/>
</dbReference>
<dbReference type="SUPFAM" id="SSF50960">
    <property type="entry name" value="TolB, C-terminal domain"/>
    <property type="match status" value="1"/>
</dbReference>
<dbReference type="SUPFAM" id="SSF52540">
    <property type="entry name" value="P-loop containing nucleoside triphosphate hydrolases"/>
    <property type="match status" value="1"/>
</dbReference>
<protein>
    <submittedName>
        <fullName evidence="7">Uncharacterized protein</fullName>
    </submittedName>
</protein>
<dbReference type="Pfam" id="PF00400">
    <property type="entry name" value="WD40"/>
    <property type="match status" value="9"/>
</dbReference>
<feature type="repeat" description="WD" evidence="3">
    <location>
        <begin position="852"/>
        <end position="893"/>
    </location>
</feature>
<evidence type="ECO:0000256" key="1">
    <source>
        <dbReference type="ARBA" id="ARBA00022574"/>
    </source>
</evidence>
<proteinExistence type="predicted"/>
<feature type="repeat" description="WD" evidence="3">
    <location>
        <begin position="978"/>
        <end position="1010"/>
    </location>
</feature>
<keyword evidence="4" id="KW-0812">Transmembrane</keyword>
<dbReference type="InterPro" id="IPR015943">
    <property type="entry name" value="WD40/YVTN_repeat-like_dom_sf"/>
</dbReference>
<organism evidence="7 8">
    <name type="scientific">Coleofasciculus chthonoplastes PCC 7420</name>
    <dbReference type="NCBI Taxonomy" id="118168"/>
    <lineage>
        <taxon>Bacteria</taxon>
        <taxon>Bacillati</taxon>
        <taxon>Cyanobacteriota</taxon>
        <taxon>Cyanophyceae</taxon>
        <taxon>Coleofasciculales</taxon>
        <taxon>Coleofasciculaceae</taxon>
        <taxon>Coleofasciculus</taxon>
    </lineage>
</organism>
<dbReference type="InterPro" id="IPR027417">
    <property type="entry name" value="P-loop_NTPase"/>
</dbReference>
<dbReference type="InterPro" id="IPR050349">
    <property type="entry name" value="WD_LIS1/nudF_dynein_reg"/>
</dbReference>
<keyword evidence="4" id="KW-1133">Transmembrane helix</keyword>
<keyword evidence="8" id="KW-1185">Reference proteome</keyword>
<reference evidence="7 8" key="1">
    <citation type="submission" date="2008-07" db="EMBL/GenBank/DDBJ databases">
        <authorList>
            <person name="Tandeau de Marsac N."/>
            <person name="Ferriera S."/>
            <person name="Johnson J."/>
            <person name="Kravitz S."/>
            <person name="Beeson K."/>
            <person name="Sutton G."/>
            <person name="Rogers Y.-H."/>
            <person name="Friedman R."/>
            <person name="Frazier M."/>
            <person name="Venter J.C."/>
        </authorList>
    </citation>
    <scope>NUCLEOTIDE SEQUENCE [LARGE SCALE GENOMIC DNA]</scope>
    <source>
        <strain evidence="7 8">PCC 7420</strain>
    </source>
</reference>
<keyword evidence="1 3" id="KW-0853">WD repeat</keyword>
<dbReference type="SUPFAM" id="SSF50978">
    <property type="entry name" value="WD40 repeat-like"/>
    <property type="match status" value="2"/>
</dbReference>
<feature type="repeat" description="WD" evidence="3">
    <location>
        <begin position="1185"/>
        <end position="1216"/>
    </location>
</feature>
<feature type="repeat" description="WD" evidence="3">
    <location>
        <begin position="769"/>
        <end position="810"/>
    </location>
</feature>
<dbReference type="InterPro" id="IPR055442">
    <property type="entry name" value="Beta-prop_EML-like_2nd"/>
</dbReference>
<feature type="repeat" description="WD" evidence="3">
    <location>
        <begin position="1061"/>
        <end position="1093"/>
    </location>
</feature>
<feature type="repeat" description="WD" evidence="3">
    <location>
        <begin position="644"/>
        <end position="685"/>
    </location>
</feature>
<dbReference type="InterPro" id="IPR019775">
    <property type="entry name" value="WD40_repeat_CS"/>
</dbReference>
<feature type="repeat" description="WD" evidence="3">
    <location>
        <begin position="686"/>
        <end position="727"/>
    </location>
</feature>
<dbReference type="EMBL" id="DS989844">
    <property type="protein sequence ID" value="EDX77183.1"/>
    <property type="molecule type" value="Genomic_DNA"/>
</dbReference>
<dbReference type="PRINTS" id="PR00320">
    <property type="entry name" value="GPROTEINBRPT"/>
</dbReference>
<gene>
    <name evidence="7" type="ORF">MC7420_320</name>
</gene>
<evidence type="ECO:0000256" key="2">
    <source>
        <dbReference type="ARBA" id="ARBA00022737"/>
    </source>
</evidence>
<dbReference type="Gene3D" id="3.40.50.300">
    <property type="entry name" value="P-loop containing nucleotide triphosphate hydrolases"/>
    <property type="match status" value="1"/>
</dbReference>
<evidence type="ECO:0000313" key="8">
    <source>
        <dbReference type="Proteomes" id="UP000003835"/>
    </source>
</evidence>
<sequence>MTNYPDGIVTSHLLKGFIERRMAQTSQRPLIENSSQAILLTTSSPKRRFENTCFYRSLSYFTEKPEDAAVFCGRSALTQQLIGRVKQGHHFVAVLGASGSGKSSLLRAGLLYQLKLGQDIPGSDNWIYLEPFSPQENPLESLKENVTDLRLVGNAHPTAYQGFWRSDNAYFSAIRLKEVIEKGTLHPHHPGRGEQQQVKASLLPPFSPLWEKGLGDEGISSQPVVMVIDQFEEAFTMCDEIQRQEFFNYLIELNQQNPNLYLFIGMRSDFRSRLREYRPLMECINKPYINVEHLNREEIAEAIVKPADWVGLGIEGELKERIINDVEDYPGSLPLLQYTLTELWNEAQKRGEQFLRLSTYTQLGEIEGTLEKRAEQVYQSLSSEEKIVAQRLFLELTQVGDTYDTRRRVYLEDLANSHHSLAILKEVSDILARADNRLITCEASQSEKTDASPTSNIQIDVVHEALIRHWKRLRDWQDENREAMIVEREIETQAQQWQAEGKPKTMESLLTGVKLAKAEDYLSKYGELGMLDGVAEEYINVSRQEDKTRRRRQRLTIGGVIGVVSLAAIVSTVFGLQSRRLATMVRLREEAVNIEILLPLGTATPLIQAIQTTGKSQNSVGTVLSEVYSSLYDAVGDVRERNSFSGHEASVSAVAFNPNGKRIVSGSDDNTLKLWDTTSGKLLDTLEGHEASVSAVAFSPDGKRIVSGSDDNTLKLWDTTSGNLLDTLEGHEASVSAVTFSPDGKRIVSGSDDRTLKLWDTSGNLLHTFRGYEADVNAVAFSPDGKRIVSGSDDRTLKLWDTTSGNLLDTFRGHEDAVNAVAFNPDGKRIVSGSDDRMLKFWDTSGNLLDTFRGHEDAVNAVAFNPDGKRIVSGSDDNTLKLWDTTSGKLLHTFRGYGADVNAVAFSPDGNRIVSGSDDNTLKLWDTTSGKLLHTFRGYDADVNAVAFSPDGNRIVSGSDDNTLKLWDTTSGKLLHTFRGHEDAVNAVAFNPNGKRIVSGSDDNTLKLWDTSGKLLHTFRGHPGGVTAVAFSPDGKRIVSGSGDGTLKLWDTTSGKLLHTFRGHEASVSAVAFSPDGQTIVSGSTDTTLKLWDTSGNLLDTFRGHPGGVTAVAFSPDGKRIVSGSGDGTLKLWDTTSGKLLHTFRGHEASVSAVAFSPDGQTIVSGSTDTTLKLWDTSGNLLDTFRGHEDAVDAVAFSPDGKRIISGSYDNTFKLWRAGNWQDLLQVGCERLRLHPRLASPDNETAGATCLQYGGWKETEKAEFLVRQGKAIAQETQDINAAIKKFKQAKRLNPHYQLTSLETEAKKLAAPG</sequence>
<feature type="repeat" description="WD" evidence="3">
    <location>
        <begin position="936"/>
        <end position="977"/>
    </location>
</feature>
<feature type="repeat" description="WD" evidence="3">
    <location>
        <begin position="1019"/>
        <end position="1060"/>
    </location>
</feature>
<keyword evidence="2" id="KW-0677">Repeat</keyword>
<dbReference type="Pfam" id="PF20703">
    <property type="entry name" value="nSTAND1"/>
    <property type="match status" value="1"/>
</dbReference>
<feature type="domain" description="Novel STAND NTPase 1" evidence="5">
    <location>
        <begin position="55"/>
        <end position="504"/>
    </location>
</feature>
<dbReference type="eggNOG" id="COG0419">
    <property type="taxonomic scope" value="Bacteria"/>
</dbReference>
<evidence type="ECO:0000259" key="6">
    <source>
        <dbReference type="Pfam" id="PF23414"/>
    </source>
</evidence>
<dbReference type="SMART" id="SM00320">
    <property type="entry name" value="WD40"/>
    <property type="match status" value="14"/>
</dbReference>
<dbReference type="InterPro" id="IPR036322">
    <property type="entry name" value="WD40_repeat_dom_sf"/>
</dbReference>
<feature type="repeat" description="WD" evidence="3">
    <location>
        <begin position="811"/>
        <end position="843"/>
    </location>
</feature>
<dbReference type="OrthoDB" id="464342at2"/>
<feature type="repeat" description="WD" evidence="3">
    <location>
        <begin position="728"/>
        <end position="760"/>
    </location>
</feature>
<dbReference type="CDD" id="cd00200">
    <property type="entry name" value="WD40"/>
    <property type="match status" value="2"/>
</dbReference>
<dbReference type="PROSITE" id="PS00678">
    <property type="entry name" value="WD_REPEATS_1"/>
    <property type="match status" value="8"/>
</dbReference>
<accession>B4VLP3</accession>
<evidence type="ECO:0000313" key="7">
    <source>
        <dbReference type="EMBL" id="EDX77183.1"/>
    </source>
</evidence>
<dbReference type="STRING" id="118168.MC7420_320"/>
<dbReference type="Proteomes" id="UP000003835">
    <property type="component" value="Unassembled WGS sequence"/>
</dbReference>
<evidence type="ECO:0000256" key="4">
    <source>
        <dbReference type="SAM" id="Phobius"/>
    </source>
</evidence>
<dbReference type="InterPro" id="IPR001680">
    <property type="entry name" value="WD40_rpt"/>
</dbReference>
<name>B4VLP3_9CYAN</name>
<dbReference type="PROSITE" id="PS50294">
    <property type="entry name" value="WD_REPEATS_REGION"/>
    <property type="match status" value="14"/>
</dbReference>
<dbReference type="Pfam" id="PF23414">
    <property type="entry name" value="Beta-prop_EML_2"/>
    <property type="match status" value="1"/>
</dbReference>
<keyword evidence="4" id="KW-0472">Membrane</keyword>
<dbReference type="RefSeq" id="WP_006099295.1">
    <property type="nucleotide sequence ID" value="NZ_DS989844.1"/>
</dbReference>
<dbReference type="FunFam" id="2.130.10.10:FF:000228">
    <property type="entry name" value="COMPASS-like H3K4 histone methylase component WDR5A"/>
    <property type="match status" value="1"/>
</dbReference>
<feature type="repeat" description="WD" evidence="3">
    <location>
        <begin position="894"/>
        <end position="935"/>
    </location>
</feature>
<dbReference type="SMART" id="SM00564">
    <property type="entry name" value="PQQ"/>
    <property type="match status" value="11"/>
</dbReference>